<dbReference type="InterPro" id="IPR021698">
    <property type="entry name" value="DUF3280"/>
</dbReference>
<keyword evidence="3" id="KW-1185">Reference proteome</keyword>
<keyword evidence="1" id="KW-0732">Signal</keyword>
<proteinExistence type="predicted"/>
<dbReference type="Proteomes" id="UP000217211">
    <property type="component" value="Plasmid pSJ05684b"/>
</dbReference>
<evidence type="ECO:0000313" key="2">
    <source>
        <dbReference type="EMBL" id="ASY66974.1"/>
    </source>
</evidence>
<evidence type="ECO:0000256" key="1">
    <source>
        <dbReference type="SAM" id="SignalP"/>
    </source>
</evidence>
<dbReference type="AlphaFoldDB" id="A0A249PMT0"/>
<accession>A0A249PMT0</accession>
<evidence type="ECO:0008006" key="4">
    <source>
        <dbReference type="Google" id="ProtNLM"/>
    </source>
</evidence>
<protein>
    <recommendedName>
        <fullName evidence="4">DUF2380 domain-containing protein</fullName>
    </recommendedName>
</protein>
<keyword evidence="2" id="KW-0614">Plasmid</keyword>
<dbReference type="eggNOG" id="ENOG5032RVT">
    <property type="taxonomic scope" value="Bacteria"/>
</dbReference>
<dbReference type="KEGG" id="esj:SJ05684_b59920"/>
<dbReference type="Pfam" id="PF11684">
    <property type="entry name" value="DUF3280"/>
    <property type="match status" value="1"/>
</dbReference>
<dbReference type="EMBL" id="CP023068">
    <property type="protein sequence ID" value="ASY66974.1"/>
    <property type="molecule type" value="Genomic_DNA"/>
</dbReference>
<dbReference type="STRING" id="716928.GCA_000261485_03022"/>
<dbReference type="RefSeq" id="WP_050980032.1">
    <property type="nucleotide sequence ID" value="NZ_AJQT01000058.1"/>
</dbReference>
<geneLocation type="plasmid" evidence="3">
    <name>psj05684b</name>
</geneLocation>
<organism evidence="2 3">
    <name type="scientific">Sinorhizobium sojae CCBAU 05684</name>
    <dbReference type="NCBI Taxonomy" id="716928"/>
    <lineage>
        <taxon>Bacteria</taxon>
        <taxon>Pseudomonadati</taxon>
        <taxon>Pseudomonadota</taxon>
        <taxon>Alphaproteobacteria</taxon>
        <taxon>Hyphomicrobiales</taxon>
        <taxon>Rhizobiaceae</taxon>
        <taxon>Sinorhizobium/Ensifer group</taxon>
        <taxon>Sinorhizobium</taxon>
    </lineage>
</organism>
<dbReference type="OrthoDB" id="8442682at2"/>
<reference evidence="2 3" key="1">
    <citation type="submission" date="2017-08" db="EMBL/GenBank/DDBJ databases">
        <title>Multipartite genome sequences of Sinorhizobium species nodulating soybeans.</title>
        <authorList>
            <person name="Tian C.F."/>
        </authorList>
    </citation>
    <scope>NUCLEOTIDE SEQUENCE [LARGE SCALE GENOMIC DNA]</scope>
    <source>
        <strain evidence="2 3">CCBAU 05684</strain>
        <plasmid evidence="3">psj05684b</plasmid>
    </source>
</reference>
<gene>
    <name evidence="2" type="ORF">SJ05684_b59920</name>
</gene>
<feature type="chain" id="PRO_5012648253" description="DUF2380 domain-containing protein" evidence="1">
    <location>
        <begin position="26"/>
        <end position="172"/>
    </location>
</feature>
<evidence type="ECO:0000313" key="3">
    <source>
        <dbReference type="Proteomes" id="UP000217211"/>
    </source>
</evidence>
<feature type="signal peptide" evidence="1">
    <location>
        <begin position="1"/>
        <end position="25"/>
    </location>
</feature>
<sequence length="172" mass="18808">MNIRPGFHSAVRAIFSALLGASALASVAAAETVEPLAVASFDFRDTSGEVANQMAEHEARLTAFMLTVREKLAENRKITLTSLACEHEQCTARKLGIAELSKQAKSAGASHLLIGEVHKMSTLVGWVKYALLDLNSNKPTCDRFLTYRGDTDEAWQRAARFVARDVERSCIP</sequence>
<name>A0A249PMT0_9HYPH</name>